<feature type="signal peptide" evidence="1">
    <location>
        <begin position="1"/>
        <end position="28"/>
    </location>
</feature>
<accession>A0ABW7PB53</accession>
<evidence type="ECO:0000256" key="1">
    <source>
        <dbReference type="SAM" id="SignalP"/>
    </source>
</evidence>
<dbReference type="Proteomes" id="UP001610631">
    <property type="component" value="Unassembled WGS sequence"/>
</dbReference>
<evidence type="ECO:0008006" key="4">
    <source>
        <dbReference type="Google" id="ProtNLM"/>
    </source>
</evidence>
<name>A0ABW7PB53_9ACTN</name>
<sequence length="111" mass="11956">MRHLRRSVPVLAGLSAAALLAGGGVAQAATGTIEYYGTKITNPVDGQCYNTMNASNVGQREVVNHTDRKLKVFLVAECAEGREAQVLEPGQTYHASSTWFPVVSVRRVQIV</sequence>
<comment type="caution">
    <text evidence="2">The sequence shown here is derived from an EMBL/GenBank/DDBJ whole genome shotgun (WGS) entry which is preliminary data.</text>
</comment>
<proteinExistence type="predicted"/>
<organism evidence="2 3">
    <name type="scientific">Streptomyces racemochromogenes</name>
    <dbReference type="NCBI Taxonomy" id="67353"/>
    <lineage>
        <taxon>Bacteria</taxon>
        <taxon>Bacillati</taxon>
        <taxon>Actinomycetota</taxon>
        <taxon>Actinomycetes</taxon>
        <taxon>Kitasatosporales</taxon>
        <taxon>Streptomycetaceae</taxon>
        <taxon>Streptomyces</taxon>
    </lineage>
</organism>
<evidence type="ECO:0000313" key="3">
    <source>
        <dbReference type="Proteomes" id="UP001610631"/>
    </source>
</evidence>
<keyword evidence="3" id="KW-1185">Reference proteome</keyword>
<feature type="chain" id="PRO_5047345846" description="Secreted protein" evidence="1">
    <location>
        <begin position="29"/>
        <end position="111"/>
    </location>
</feature>
<protein>
    <recommendedName>
        <fullName evidence="4">Secreted protein</fullName>
    </recommendedName>
</protein>
<gene>
    <name evidence="2" type="ORF">WDV06_10900</name>
</gene>
<keyword evidence="1" id="KW-0732">Signal</keyword>
<reference evidence="2 3" key="1">
    <citation type="submission" date="2024-03" db="EMBL/GenBank/DDBJ databases">
        <title>Whole genome sequencing of Streptomyces racemochromogenes, to identify antimicrobial biosynthetic gene clusters.</title>
        <authorList>
            <person name="Suryawanshi P."/>
            <person name="Krishnaraj P.U."/>
            <person name="Arun Y.P."/>
            <person name="Suryawanshi M.P."/>
            <person name="Rakshit O."/>
        </authorList>
    </citation>
    <scope>NUCLEOTIDE SEQUENCE [LARGE SCALE GENOMIC DNA]</scope>
    <source>
        <strain evidence="2 3">AUDT626</strain>
    </source>
</reference>
<evidence type="ECO:0000313" key="2">
    <source>
        <dbReference type="EMBL" id="MFH7595594.1"/>
    </source>
</evidence>
<dbReference type="RefSeq" id="WP_395509450.1">
    <property type="nucleotide sequence ID" value="NZ_JBBDHD010000020.1"/>
</dbReference>
<dbReference type="EMBL" id="JBBDHD010000020">
    <property type="protein sequence ID" value="MFH7595594.1"/>
    <property type="molecule type" value="Genomic_DNA"/>
</dbReference>